<keyword evidence="1" id="KW-0378">Hydrolase</keyword>
<dbReference type="GO" id="GO:0016787">
    <property type="term" value="F:hydrolase activity"/>
    <property type="evidence" value="ECO:0007669"/>
    <property type="project" value="UniProtKB-KW"/>
</dbReference>
<name>A0A1G9TD63_9FIRM</name>
<protein>
    <submittedName>
        <fullName evidence="1">L-2-amino-thiazoline-4-carboxylic acid hydrolase</fullName>
    </submittedName>
</protein>
<dbReference type="RefSeq" id="WP_074520603.1">
    <property type="nucleotide sequence ID" value="NZ_FNHZ01000001.1"/>
</dbReference>
<reference evidence="2" key="1">
    <citation type="submission" date="2016-10" db="EMBL/GenBank/DDBJ databases">
        <authorList>
            <person name="Varghese N."/>
            <person name="Submissions S."/>
        </authorList>
    </citation>
    <scope>NUCLEOTIDE SEQUENCE [LARGE SCALE GENOMIC DNA]</scope>
    <source>
        <strain evidence="2">M83</strain>
    </source>
</reference>
<dbReference type="EMBL" id="FNHZ01000001">
    <property type="protein sequence ID" value="SDM45616.1"/>
    <property type="molecule type" value="Genomic_DNA"/>
</dbReference>
<proteinExistence type="predicted"/>
<evidence type="ECO:0000313" key="2">
    <source>
        <dbReference type="Proteomes" id="UP000187651"/>
    </source>
</evidence>
<sequence length="211" mass="24942">MKKYKAKALVKISRYQNYFPTLEESIKEDVYKRMEELLVEEKEYCDKRNYEHMAQIITSIALYEVLQKHGKSEEEAYKLVSEKMWEFLDPSSMQKLARKSFFLPLMKKVVPFGFKHKSGTGWRYTWHLDEDSKNEFKFECNECIYAKILGKRDLLKLGAMCCHADIINYGSLPYTDFIRTKTLCQGGDCCDFRFVRYTTDAGDGWERSKSI</sequence>
<gene>
    <name evidence="1" type="ORF">SAMN05216544_0309</name>
</gene>
<dbReference type="InterPro" id="IPR026002">
    <property type="entry name" value="ATC_hydrolase-like"/>
</dbReference>
<dbReference type="Proteomes" id="UP000187651">
    <property type="component" value="Unassembled WGS sequence"/>
</dbReference>
<dbReference type="AlphaFoldDB" id="A0A1G9TD63"/>
<keyword evidence="2" id="KW-1185">Reference proteome</keyword>
<dbReference type="Pfam" id="PF14196">
    <property type="entry name" value="ATC_hydrolase"/>
    <property type="match status" value="1"/>
</dbReference>
<accession>A0A1G9TD63</accession>
<evidence type="ECO:0000313" key="1">
    <source>
        <dbReference type="EMBL" id="SDM45616.1"/>
    </source>
</evidence>
<dbReference type="OrthoDB" id="1899188at2"/>
<organism evidence="1 2">
    <name type="scientific">Lachnospira pectinoschiza</name>
    <dbReference type="NCBI Taxonomy" id="28052"/>
    <lineage>
        <taxon>Bacteria</taxon>
        <taxon>Bacillati</taxon>
        <taxon>Bacillota</taxon>
        <taxon>Clostridia</taxon>
        <taxon>Lachnospirales</taxon>
        <taxon>Lachnospiraceae</taxon>
        <taxon>Lachnospira</taxon>
    </lineage>
</organism>